<sequence length="846" mass="90241">MHFPFRHRKQMQYVSGRSAGHRSRRLRMREEVMPKSLQRRLMAGVTVSAFFTAFPALAQVAGGSAAPPEEASDVEIVVVGTAGAGTRRQDASFAVTSLNSEAITRAAPNSTADLLRTVPGVMAESSGGQNGANIFVRGYPSGGDAQFVTFQLAGVPIFPPPTLSFLENSQLIRLDETVQRVEAVRGGTGSLFSSGQPGLTVNVVPRIGGADFKGSAKISYTDYDEIRGDAWVSGPLGPDTGFMVGGFYAQGNGIRDPRYRAEKGGQITANIHHDFGGRGSVEVYARYLNDHGQWLLPIPVVSNGGKISAYPGFDAGTDTLNGPDTRRVTNLVGRAVDLADGRGAKVINTGITFDYELVDGLRFRERMSFLGGRADTVGLVPVAAPVAASAMAQTLGGTGATLASLTYANGGGVVPTGANTQVLRAGIWEVRKKISSFVADSALEWASGNNKLTGGYYFADYTTRDQWVLGNQVLLQAEPNARRLDMTLTSGAGVLQAATLNGFSSGPAFQVRGNYEGKDYAFYAVDELQITPELRVDGGVRWQRHVVDATLSTSADGGSFDLDGNPNTLYDNAITRLGPPRSIRYRDSAWSWTVGANYDFSGEIGVFARYSRGNSFPQFDNLREASATNIADKTGLAAVAEVDTYEAGVKISTAFANLYATVFHNKFDGLATTTLINNVPISSNGGAKATGVELEGALRPFEGFSISGALTWLDATYRGFFSGGGTIDNTGNRVQRQPKWAWRVTPAYEVTVGSLKPSVFATLQYTGDRFSDPENNQLLPNFYQLDAGVAVTVNDRIRLAVTGNNLTDEIGLTEGNPRIIGGQGSGPILARPILGRSFRFSAAVNF</sequence>
<keyword evidence="11 12" id="KW-0998">Cell outer membrane</keyword>
<keyword evidence="6" id="KW-0732">Signal</keyword>
<dbReference type="PANTHER" id="PTHR32552:SF89">
    <property type="entry name" value="CATECHOLATE SIDEROPHORE RECEPTOR FIU"/>
    <property type="match status" value="1"/>
</dbReference>
<dbReference type="Gene3D" id="2.40.170.20">
    <property type="entry name" value="TonB-dependent receptor, beta-barrel domain"/>
    <property type="match status" value="1"/>
</dbReference>
<dbReference type="InterPro" id="IPR000531">
    <property type="entry name" value="Beta-barrel_TonB"/>
</dbReference>
<feature type="region of interest" description="Disordered" evidence="14">
    <location>
        <begin position="1"/>
        <end position="24"/>
    </location>
</feature>
<dbReference type="AlphaFoldDB" id="A0A5B8CMM8"/>
<evidence type="ECO:0000256" key="7">
    <source>
        <dbReference type="ARBA" id="ARBA00023004"/>
    </source>
</evidence>
<gene>
    <name evidence="17" type="ORF">FIL70_22380</name>
</gene>
<proteinExistence type="inferred from homology"/>
<keyword evidence="8" id="KW-0406">Ion transport</keyword>
<evidence type="ECO:0000259" key="15">
    <source>
        <dbReference type="Pfam" id="PF00593"/>
    </source>
</evidence>
<dbReference type="InterPro" id="IPR037066">
    <property type="entry name" value="Plug_dom_sf"/>
</dbReference>
<evidence type="ECO:0000256" key="12">
    <source>
        <dbReference type="PROSITE-ProRule" id="PRU01360"/>
    </source>
</evidence>
<dbReference type="GO" id="GO:0009279">
    <property type="term" value="C:cell outer membrane"/>
    <property type="evidence" value="ECO:0007669"/>
    <property type="project" value="UniProtKB-SubCell"/>
</dbReference>
<keyword evidence="3 12" id="KW-1134">Transmembrane beta strand</keyword>
<dbReference type="InterPro" id="IPR039426">
    <property type="entry name" value="TonB-dep_rcpt-like"/>
</dbReference>
<dbReference type="Pfam" id="PF07715">
    <property type="entry name" value="Plug"/>
    <property type="match status" value="1"/>
</dbReference>
<keyword evidence="5 12" id="KW-0812">Transmembrane</keyword>
<reference evidence="17 18" key="1">
    <citation type="submission" date="2019-06" db="EMBL/GenBank/DDBJ databases">
        <title>Genome organization and adaptive potential of archetypical organophosphate degarding Sphingobium fuliginis ATCC 27551.</title>
        <authorList>
            <person name="Sarwar A."/>
            <person name="Parthasarathy S."/>
            <person name="Singh C."/>
            <person name="Siddavattam D."/>
        </authorList>
    </citation>
    <scope>NUCLEOTIDE SEQUENCE [LARGE SCALE GENOMIC DNA]</scope>
    <source>
        <strain evidence="17 18">ATCC 27551</strain>
    </source>
</reference>
<evidence type="ECO:0000313" key="17">
    <source>
        <dbReference type="EMBL" id="QDC39904.1"/>
    </source>
</evidence>
<evidence type="ECO:0000256" key="5">
    <source>
        <dbReference type="ARBA" id="ARBA00022692"/>
    </source>
</evidence>
<keyword evidence="10 12" id="KW-0472">Membrane</keyword>
<evidence type="ECO:0000313" key="18">
    <source>
        <dbReference type="Proteomes" id="UP000311469"/>
    </source>
</evidence>
<evidence type="ECO:0000259" key="16">
    <source>
        <dbReference type="Pfam" id="PF07715"/>
    </source>
</evidence>
<keyword evidence="9 13" id="KW-0798">TonB box</keyword>
<dbReference type="SUPFAM" id="SSF56935">
    <property type="entry name" value="Porins"/>
    <property type="match status" value="1"/>
</dbReference>
<evidence type="ECO:0000256" key="9">
    <source>
        <dbReference type="ARBA" id="ARBA00023077"/>
    </source>
</evidence>
<dbReference type="InterPro" id="IPR012910">
    <property type="entry name" value="Plug_dom"/>
</dbReference>
<dbReference type="InterPro" id="IPR036942">
    <property type="entry name" value="Beta-barrel_TonB_sf"/>
</dbReference>
<organism evidence="17 18">
    <name type="scientific">Sphingobium fuliginis ATCC 27551</name>
    <dbReference type="NCBI Taxonomy" id="1208342"/>
    <lineage>
        <taxon>Bacteria</taxon>
        <taxon>Pseudomonadati</taxon>
        <taxon>Pseudomonadota</taxon>
        <taxon>Alphaproteobacteria</taxon>
        <taxon>Sphingomonadales</taxon>
        <taxon>Sphingomonadaceae</taxon>
        <taxon>Sphingobium</taxon>
    </lineage>
</organism>
<keyword evidence="17" id="KW-0675">Receptor</keyword>
<evidence type="ECO:0000256" key="13">
    <source>
        <dbReference type="RuleBase" id="RU003357"/>
    </source>
</evidence>
<dbReference type="GO" id="GO:0015344">
    <property type="term" value="F:siderophore uptake transmembrane transporter activity"/>
    <property type="evidence" value="ECO:0007669"/>
    <property type="project" value="TreeGrafter"/>
</dbReference>
<keyword evidence="7" id="KW-0408">Iron</keyword>
<evidence type="ECO:0000256" key="2">
    <source>
        <dbReference type="ARBA" id="ARBA00022448"/>
    </source>
</evidence>
<evidence type="ECO:0000256" key="8">
    <source>
        <dbReference type="ARBA" id="ARBA00023065"/>
    </source>
</evidence>
<evidence type="ECO:0000256" key="10">
    <source>
        <dbReference type="ARBA" id="ARBA00023136"/>
    </source>
</evidence>
<dbReference type="Proteomes" id="UP000311469">
    <property type="component" value="Chromosome cSF2"/>
</dbReference>
<evidence type="ECO:0000256" key="6">
    <source>
        <dbReference type="ARBA" id="ARBA00022729"/>
    </source>
</evidence>
<dbReference type="PANTHER" id="PTHR32552">
    <property type="entry name" value="FERRICHROME IRON RECEPTOR-RELATED"/>
    <property type="match status" value="1"/>
</dbReference>
<protein>
    <submittedName>
        <fullName evidence="17">TonB-dependent receptor</fullName>
    </submittedName>
</protein>
<keyword evidence="4" id="KW-0410">Iron transport</keyword>
<dbReference type="PROSITE" id="PS52016">
    <property type="entry name" value="TONB_DEPENDENT_REC_3"/>
    <property type="match status" value="1"/>
</dbReference>
<dbReference type="KEGG" id="sufl:FIL70_22380"/>
<feature type="compositionally biased region" description="Basic residues" evidence="14">
    <location>
        <begin position="1"/>
        <end position="10"/>
    </location>
</feature>
<name>A0A5B8CMM8_SPHSA</name>
<evidence type="ECO:0000256" key="4">
    <source>
        <dbReference type="ARBA" id="ARBA00022496"/>
    </source>
</evidence>
<dbReference type="Pfam" id="PF00593">
    <property type="entry name" value="TonB_dep_Rec_b-barrel"/>
    <property type="match status" value="1"/>
</dbReference>
<evidence type="ECO:0000256" key="1">
    <source>
        <dbReference type="ARBA" id="ARBA00004571"/>
    </source>
</evidence>
<feature type="domain" description="TonB-dependent receptor-like beta-barrel" evidence="15">
    <location>
        <begin position="445"/>
        <end position="806"/>
    </location>
</feature>
<feature type="domain" description="TonB-dependent receptor plug" evidence="16">
    <location>
        <begin position="88"/>
        <end position="198"/>
    </location>
</feature>
<comment type="subcellular location">
    <subcellularLocation>
        <location evidence="1 12">Cell outer membrane</location>
        <topology evidence="1 12">Multi-pass membrane protein</topology>
    </subcellularLocation>
</comment>
<evidence type="ECO:0000256" key="11">
    <source>
        <dbReference type="ARBA" id="ARBA00023237"/>
    </source>
</evidence>
<evidence type="ECO:0000256" key="3">
    <source>
        <dbReference type="ARBA" id="ARBA00022452"/>
    </source>
</evidence>
<dbReference type="Gene3D" id="2.170.130.10">
    <property type="entry name" value="TonB-dependent receptor, plug domain"/>
    <property type="match status" value="1"/>
</dbReference>
<comment type="similarity">
    <text evidence="12 13">Belongs to the TonB-dependent receptor family.</text>
</comment>
<dbReference type="EMBL" id="CP041017">
    <property type="protein sequence ID" value="QDC39904.1"/>
    <property type="molecule type" value="Genomic_DNA"/>
</dbReference>
<accession>A0A5B8CMM8</accession>
<evidence type="ECO:0000256" key="14">
    <source>
        <dbReference type="SAM" id="MobiDB-lite"/>
    </source>
</evidence>
<keyword evidence="2 12" id="KW-0813">Transport</keyword>